<organism evidence="2 3">
    <name type="scientific">Steinernema carpocapsae</name>
    <name type="common">Entomopathogenic nematode</name>
    <dbReference type="NCBI Taxonomy" id="34508"/>
    <lineage>
        <taxon>Eukaryota</taxon>
        <taxon>Metazoa</taxon>
        <taxon>Ecdysozoa</taxon>
        <taxon>Nematoda</taxon>
        <taxon>Chromadorea</taxon>
        <taxon>Rhabditida</taxon>
        <taxon>Tylenchina</taxon>
        <taxon>Panagrolaimomorpha</taxon>
        <taxon>Strongyloidoidea</taxon>
        <taxon>Steinernematidae</taxon>
        <taxon>Steinernema</taxon>
    </lineage>
</organism>
<protein>
    <recommendedName>
        <fullName evidence="1">Tudor domain-containing protein</fullName>
    </recommendedName>
</protein>
<reference evidence="2 3" key="1">
    <citation type="journal article" date="2015" name="Genome Biol.">
        <title>Comparative genomics of Steinernema reveals deeply conserved gene regulatory networks.</title>
        <authorList>
            <person name="Dillman A.R."/>
            <person name="Macchietto M."/>
            <person name="Porter C.F."/>
            <person name="Rogers A."/>
            <person name="Williams B."/>
            <person name="Antoshechkin I."/>
            <person name="Lee M.M."/>
            <person name="Goodwin Z."/>
            <person name="Lu X."/>
            <person name="Lewis E.E."/>
            <person name="Goodrich-Blair H."/>
            <person name="Stock S.P."/>
            <person name="Adams B.J."/>
            <person name="Sternberg P.W."/>
            <person name="Mortazavi A."/>
        </authorList>
    </citation>
    <scope>NUCLEOTIDE SEQUENCE [LARGE SCALE GENOMIC DNA]</scope>
    <source>
        <strain evidence="2 3">ALL</strain>
    </source>
</reference>
<dbReference type="SUPFAM" id="SSF63748">
    <property type="entry name" value="Tudor/PWWP/MBT"/>
    <property type="match status" value="1"/>
</dbReference>
<gene>
    <name evidence="2" type="ORF">L596_014739</name>
</gene>
<accession>A0A4U5NDZ3</accession>
<comment type="caution">
    <text evidence="2">The sequence shown here is derived from an EMBL/GenBank/DDBJ whole genome shotgun (WGS) entry which is preliminary data.</text>
</comment>
<dbReference type="InterPro" id="IPR035437">
    <property type="entry name" value="SNase_OB-fold_sf"/>
</dbReference>
<dbReference type="OrthoDB" id="5832178at2759"/>
<dbReference type="GO" id="GO:0005737">
    <property type="term" value="C:cytoplasm"/>
    <property type="evidence" value="ECO:0007669"/>
    <property type="project" value="UniProtKB-ARBA"/>
</dbReference>
<dbReference type="STRING" id="34508.A0A4U5NDZ3"/>
<dbReference type="Pfam" id="PF00567">
    <property type="entry name" value="TUDOR"/>
    <property type="match status" value="1"/>
</dbReference>
<dbReference type="Proteomes" id="UP000298663">
    <property type="component" value="Unassembled WGS sequence"/>
</dbReference>
<keyword evidence="3" id="KW-1185">Reference proteome</keyword>
<name>A0A4U5NDZ3_STECR</name>
<evidence type="ECO:0000259" key="1">
    <source>
        <dbReference type="Pfam" id="PF00567"/>
    </source>
</evidence>
<evidence type="ECO:0000313" key="2">
    <source>
        <dbReference type="EMBL" id="TKR80711.1"/>
    </source>
</evidence>
<dbReference type="Gene3D" id="2.40.50.90">
    <property type="match status" value="1"/>
</dbReference>
<feature type="domain" description="Tudor" evidence="1">
    <location>
        <begin position="28"/>
        <end position="141"/>
    </location>
</feature>
<evidence type="ECO:0000313" key="3">
    <source>
        <dbReference type="Proteomes" id="UP000298663"/>
    </source>
</evidence>
<reference evidence="2 3" key="2">
    <citation type="journal article" date="2019" name="G3 (Bethesda)">
        <title>Hybrid Assembly of the Genome of the Entomopathogenic Nematode Steinernema carpocapsae Identifies the X-Chromosome.</title>
        <authorList>
            <person name="Serra L."/>
            <person name="Macchietto M."/>
            <person name="Macias-Munoz A."/>
            <person name="McGill C.J."/>
            <person name="Rodriguez I.M."/>
            <person name="Rodriguez B."/>
            <person name="Murad R."/>
            <person name="Mortazavi A."/>
        </authorList>
    </citation>
    <scope>NUCLEOTIDE SEQUENCE [LARGE SCALE GENOMIC DNA]</scope>
    <source>
        <strain evidence="2 3">ALL</strain>
    </source>
</reference>
<proteinExistence type="predicted"/>
<dbReference type="EMBL" id="AZBU02000004">
    <property type="protein sequence ID" value="TKR80711.1"/>
    <property type="molecule type" value="Genomic_DNA"/>
</dbReference>
<sequence>MQNIGFSGESCVCRSYLPQISRLECSLAINCIVSHVKSPGEIWLKPVNHVTDALLMRSSTKMVPIERPENLSELVFSYVMAPLNEDVFGRARVLAIEAKEKFYAKVIFIDEGISAIVALDALIEMKSSFFYHPWQAFAVAIFGCEPARVLNGNLLTLLSKEKPDRTWDEAATQELRRMLLKFPFVQVEAIHDSTSTNATGDVIRVLMWGVQTPKVGVSSDESRILLNPFFAFRCRALVDYKREFTSAVEQEIFEAASEDQEDLESQIEALPVWRVVLPDQ</sequence>
<dbReference type="AlphaFoldDB" id="A0A4U5NDZ3"/>
<dbReference type="InterPro" id="IPR002999">
    <property type="entry name" value="Tudor"/>
</dbReference>